<name>A0A9W7XCA5_9POAL</name>
<organism evidence="3 4">
    <name type="scientific">Paspalum vaginatum</name>
    <name type="common">seashore paspalum</name>
    <dbReference type="NCBI Taxonomy" id="158149"/>
    <lineage>
        <taxon>Eukaryota</taxon>
        <taxon>Viridiplantae</taxon>
        <taxon>Streptophyta</taxon>
        <taxon>Embryophyta</taxon>
        <taxon>Tracheophyta</taxon>
        <taxon>Spermatophyta</taxon>
        <taxon>Magnoliopsida</taxon>
        <taxon>Liliopsida</taxon>
        <taxon>Poales</taxon>
        <taxon>Poaceae</taxon>
        <taxon>PACMAD clade</taxon>
        <taxon>Panicoideae</taxon>
        <taxon>Andropogonodae</taxon>
        <taxon>Paspaleae</taxon>
        <taxon>Paspalinae</taxon>
        <taxon>Paspalum</taxon>
    </lineage>
</organism>
<feature type="compositionally biased region" description="Basic residues" evidence="2">
    <location>
        <begin position="236"/>
        <end position="245"/>
    </location>
</feature>
<comment type="caution">
    <text evidence="3">The sequence shown here is derived from an EMBL/GenBank/DDBJ whole genome shotgun (WGS) entry which is preliminary data.</text>
</comment>
<accession>A0A9W7XCA5</accession>
<keyword evidence="4" id="KW-1185">Reference proteome</keyword>
<dbReference type="AlphaFoldDB" id="A0A9W7XCA5"/>
<evidence type="ECO:0008006" key="5">
    <source>
        <dbReference type="Google" id="ProtNLM"/>
    </source>
</evidence>
<dbReference type="EMBL" id="MU629416">
    <property type="protein sequence ID" value="KAJ1257413.1"/>
    <property type="molecule type" value="Genomic_DNA"/>
</dbReference>
<sequence>MSSGEGAPPVFDGEHFPYWKIHMEFYLEAIDISLHTAAIIGFPTIVDKNKPTLEELSLSKDVFNHVRNIKDTQKLCKKICALHEGTLSEKEQHHSLLSKKINAFNMLPHENANKMYSRFNILVEEYNGLGLTQIAEANVARGILDFLSATPFGMLGKINAHEMYMNITPDEKDEEEDSDEEMALLVRKVTSALSCLDKKKFFPSKKKLEEMDKKKKEKKHCKHDSSDESSEDEKKSKKKDKKQLKKKLFKKKGNAYIGEWMTDNDTISNSSFDSSDDEDELVARLAIATTSTPPPASSTSSSTPHLCLMVKSSKVKTLDDSSDDDFPSYDELASLVQEQNHAISKLGKFEKMQKKVESLEERNKKLFDSNEMLSSSNKQLTMEHDALDEGYNMIKKFHIEQTQEIKELNETIEEVNKYYKELTMTHEELSTRHQLLQLHCVEIDEARKELELNLQAIN</sequence>
<proteinExistence type="predicted"/>
<gene>
    <name evidence="3" type="ORF">BS78_K040700</name>
</gene>
<feature type="region of interest" description="Disordered" evidence="2">
    <location>
        <begin position="212"/>
        <end position="245"/>
    </location>
</feature>
<evidence type="ECO:0000313" key="3">
    <source>
        <dbReference type="EMBL" id="KAJ1257413.1"/>
    </source>
</evidence>
<protein>
    <recommendedName>
        <fullName evidence="5">DUF4219 domain-containing protein</fullName>
    </recommendedName>
</protein>
<dbReference type="Proteomes" id="UP001164776">
    <property type="component" value="Unassembled WGS sequence"/>
</dbReference>
<dbReference type="OrthoDB" id="686744at2759"/>
<feature type="coiled-coil region" evidence="1">
    <location>
        <begin position="398"/>
        <end position="425"/>
    </location>
</feature>
<evidence type="ECO:0000313" key="4">
    <source>
        <dbReference type="Proteomes" id="UP001164776"/>
    </source>
</evidence>
<reference evidence="3 4" key="1">
    <citation type="submission" date="2022-10" db="EMBL/GenBank/DDBJ databases">
        <title>WGS assembly of Paspalum vaginatum 540-79.</title>
        <authorList>
            <person name="Sun G."/>
            <person name="Wase N."/>
            <person name="Shu S."/>
            <person name="Jenkins J."/>
            <person name="Zhou B."/>
            <person name="Torres-Rodriguez J."/>
            <person name="Chen C."/>
            <person name="Sandor L."/>
            <person name="Plott C."/>
            <person name="Yoshinga Y."/>
            <person name="Daum C."/>
            <person name="Qi P."/>
            <person name="Barry K."/>
            <person name="Lipzen A."/>
            <person name="Berry L."/>
            <person name="Pedersen C."/>
            <person name="Gottilla T."/>
            <person name="Foltz A."/>
            <person name="Yu H."/>
            <person name="O'Malley R."/>
            <person name="Zhang C."/>
            <person name="Devos K."/>
            <person name="Sigmon B."/>
            <person name="Yu B."/>
            <person name="Obata T."/>
            <person name="Schmutz J."/>
            <person name="Schnable J."/>
        </authorList>
    </citation>
    <scope>NUCLEOTIDE SEQUENCE [LARGE SCALE GENOMIC DNA]</scope>
    <source>
        <strain evidence="4">cv. 540-79</strain>
    </source>
</reference>
<evidence type="ECO:0000256" key="2">
    <source>
        <dbReference type="SAM" id="MobiDB-lite"/>
    </source>
</evidence>
<keyword evidence="1" id="KW-0175">Coiled coil</keyword>
<evidence type="ECO:0000256" key="1">
    <source>
        <dbReference type="SAM" id="Coils"/>
    </source>
</evidence>